<accession>A0A7T0FZH1</accession>
<dbReference type="SUPFAM" id="SSF56059">
    <property type="entry name" value="Glutathione synthetase ATP-binding domain-like"/>
    <property type="match status" value="1"/>
</dbReference>
<dbReference type="Proteomes" id="UP000594688">
    <property type="component" value="Chromosome"/>
</dbReference>
<dbReference type="Gene3D" id="3.30.470.20">
    <property type="entry name" value="ATP-grasp fold, B domain"/>
    <property type="match status" value="1"/>
</dbReference>
<dbReference type="GO" id="GO:0005524">
    <property type="term" value="F:ATP binding"/>
    <property type="evidence" value="ECO:0007669"/>
    <property type="project" value="UniProtKB-UniRule"/>
</dbReference>
<dbReference type="Gene3D" id="3.40.50.20">
    <property type="match status" value="1"/>
</dbReference>
<feature type="domain" description="ATP-grasp" evidence="2">
    <location>
        <begin position="120"/>
        <end position="290"/>
    </location>
</feature>
<dbReference type="GO" id="GO:0046872">
    <property type="term" value="F:metal ion binding"/>
    <property type="evidence" value="ECO:0007669"/>
    <property type="project" value="InterPro"/>
</dbReference>
<dbReference type="AlphaFoldDB" id="A0A7T0FZH1"/>
<dbReference type="InterPro" id="IPR013815">
    <property type="entry name" value="ATP_grasp_subdomain_1"/>
</dbReference>
<gene>
    <name evidence="3" type="ORF">G3M70_06475</name>
</gene>
<dbReference type="Pfam" id="PF21360">
    <property type="entry name" value="PylC-like_N"/>
    <property type="match status" value="1"/>
</dbReference>
<keyword evidence="1" id="KW-0547">Nucleotide-binding</keyword>
<organism evidence="3 4">
    <name type="scientific">Candidatus Nitronauta litoralis</name>
    <dbReference type="NCBI Taxonomy" id="2705533"/>
    <lineage>
        <taxon>Bacteria</taxon>
        <taxon>Pseudomonadati</taxon>
        <taxon>Nitrospinota/Tectimicrobiota group</taxon>
        <taxon>Nitrospinota</taxon>
        <taxon>Nitrospinia</taxon>
        <taxon>Nitrospinales</taxon>
        <taxon>Nitrospinaceae</taxon>
        <taxon>Candidatus Nitronauta</taxon>
    </lineage>
</organism>
<dbReference type="Gene3D" id="3.30.1490.20">
    <property type="entry name" value="ATP-grasp fold, A domain"/>
    <property type="match status" value="1"/>
</dbReference>
<dbReference type="InterPro" id="IPR011761">
    <property type="entry name" value="ATP-grasp"/>
</dbReference>
<evidence type="ECO:0000313" key="3">
    <source>
        <dbReference type="EMBL" id="QPJ61550.1"/>
    </source>
</evidence>
<reference evidence="3 4" key="1">
    <citation type="submission" date="2020-02" db="EMBL/GenBank/DDBJ databases">
        <title>Genomic and physiological characterization of two novel Nitrospinaceae genera.</title>
        <authorList>
            <person name="Mueller A.J."/>
            <person name="Jung M.-Y."/>
            <person name="Strachan C.R."/>
            <person name="Herbold C.W."/>
            <person name="Kirkegaard R.H."/>
            <person name="Daims H."/>
        </authorList>
    </citation>
    <scope>NUCLEOTIDE SEQUENCE [LARGE SCALE GENOMIC DNA]</scope>
    <source>
        <strain evidence="3">EB</strain>
    </source>
</reference>
<evidence type="ECO:0000313" key="4">
    <source>
        <dbReference type="Proteomes" id="UP000594688"/>
    </source>
</evidence>
<sequence length="316" mass="35423">MNEINILFLAPHWRVTLMRAFQDSWSKRQLPGRLLGADSDEQAGALQVLTESFTLPEFSDSTCLDELRDLCKREAVSVIFPLTNKAVDFLDTNRKVLGDYISYMPPAETVAVCHDKFEMAERFQEASLNVPPTFLADALPDDIPFPLITKPRHGEGSQNVHRVESAEDLEYFRQKFPQHVFQKFIEGTEFSIDWFANRKGIPRLISPRERLTVRGGEVMKSRIVLLPKIIEVARALGDTLSLTGPATLQGILDDEGRFWLTDINLRFGSGYVHSILAGADIPALIHGELSGVPDSAGEYSVRDGSIMVRYPGHLIL</sequence>
<dbReference type="Pfam" id="PF02655">
    <property type="entry name" value="ATP-grasp_3"/>
    <property type="match status" value="1"/>
</dbReference>
<keyword evidence="1" id="KW-0067">ATP-binding</keyword>
<protein>
    <submittedName>
        <fullName evidence="3">ATP-grasp domain-containing protein</fullName>
    </submittedName>
</protein>
<dbReference type="KEGG" id="nli:G3M70_06475"/>
<evidence type="ECO:0000256" key="1">
    <source>
        <dbReference type="PROSITE-ProRule" id="PRU00409"/>
    </source>
</evidence>
<dbReference type="EMBL" id="CP048685">
    <property type="protein sequence ID" value="QPJ61550.1"/>
    <property type="molecule type" value="Genomic_DNA"/>
</dbReference>
<name>A0A7T0FZH1_9BACT</name>
<proteinExistence type="predicted"/>
<evidence type="ECO:0000259" key="2">
    <source>
        <dbReference type="PROSITE" id="PS50975"/>
    </source>
</evidence>
<dbReference type="InterPro" id="IPR048764">
    <property type="entry name" value="PylC_N"/>
</dbReference>
<dbReference type="InterPro" id="IPR003806">
    <property type="entry name" value="ATP-grasp_PylC-type"/>
</dbReference>
<dbReference type="PROSITE" id="PS50975">
    <property type="entry name" value="ATP_GRASP"/>
    <property type="match status" value="1"/>
</dbReference>